<reference evidence="2" key="1">
    <citation type="submission" date="2020-03" db="EMBL/GenBank/DDBJ databases">
        <authorList>
            <person name="Weist P."/>
        </authorList>
    </citation>
    <scope>NUCLEOTIDE SEQUENCE</scope>
</reference>
<organism evidence="2 3">
    <name type="scientific">Pleuronectes platessa</name>
    <name type="common">European plaice</name>
    <dbReference type="NCBI Taxonomy" id="8262"/>
    <lineage>
        <taxon>Eukaryota</taxon>
        <taxon>Metazoa</taxon>
        <taxon>Chordata</taxon>
        <taxon>Craniata</taxon>
        <taxon>Vertebrata</taxon>
        <taxon>Euteleostomi</taxon>
        <taxon>Actinopterygii</taxon>
        <taxon>Neopterygii</taxon>
        <taxon>Teleostei</taxon>
        <taxon>Neoteleostei</taxon>
        <taxon>Acanthomorphata</taxon>
        <taxon>Carangaria</taxon>
        <taxon>Pleuronectiformes</taxon>
        <taxon>Pleuronectoidei</taxon>
        <taxon>Pleuronectidae</taxon>
        <taxon>Pleuronectes</taxon>
    </lineage>
</organism>
<dbReference type="Proteomes" id="UP001153269">
    <property type="component" value="Unassembled WGS sequence"/>
</dbReference>
<evidence type="ECO:0000313" key="3">
    <source>
        <dbReference type="Proteomes" id="UP001153269"/>
    </source>
</evidence>
<gene>
    <name evidence="2" type="ORF">PLEPLA_LOCUS47058</name>
</gene>
<name>A0A9N7W2N1_PLEPL</name>
<dbReference type="EMBL" id="CADEAL010004421">
    <property type="protein sequence ID" value="CAB1459221.1"/>
    <property type="molecule type" value="Genomic_DNA"/>
</dbReference>
<dbReference type="AlphaFoldDB" id="A0A9N7W2N1"/>
<proteinExistence type="predicted"/>
<comment type="caution">
    <text evidence="2">The sequence shown here is derived from an EMBL/GenBank/DDBJ whole genome shotgun (WGS) entry which is preliminary data.</text>
</comment>
<feature type="compositionally biased region" description="Acidic residues" evidence="1">
    <location>
        <begin position="35"/>
        <end position="45"/>
    </location>
</feature>
<keyword evidence="3" id="KW-1185">Reference proteome</keyword>
<protein>
    <submittedName>
        <fullName evidence="2">Uncharacterized protein</fullName>
    </submittedName>
</protein>
<feature type="region of interest" description="Disordered" evidence="1">
    <location>
        <begin position="20"/>
        <end position="45"/>
    </location>
</feature>
<evidence type="ECO:0000313" key="2">
    <source>
        <dbReference type="EMBL" id="CAB1459221.1"/>
    </source>
</evidence>
<evidence type="ECO:0000256" key="1">
    <source>
        <dbReference type="SAM" id="MobiDB-lite"/>
    </source>
</evidence>
<accession>A0A9N7W2N1</accession>
<sequence length="107" mass="12195">MAYMRKQRCSETKSRNVAASLFFDESSKEPGGGGEEVEAEWEQEEDGSWRLLLRGTGFMLNSEDLHKDSGSSHLRRCIREKLVRSLSRSVTISKLRMMLPPTFIKGL</sequence>